<protein>
    <submittedName>
        <fullName evidence="1">Uncharacterized protein</fullName>
    </submittedName>
</protein>
<dbReference type="RefSeq" id="WP_042972135.1">
    <property type="nucleotide sequence ID" value="NZ_JGDB01000431.1"/>
</dbReference>
<evidence type="ECO:0000313" key="1">
    <source>
        <dbReference type="EMBL" id="EXY87528.1"/>
    </source>
</evidence>
<dbReference type="Proteomes" id="UP000020773">
    <property type="component" value="Unassembled WGS sequence"/>
</dbReference>
<name>A0A015VNU4_BACFG</name>
<gene>
    <name evidence="1" type="ORF">M125_5855</name>
</gene>
<reference evidence="1 2" key="1">
    <citation type="submission" date="2014-02" db="EMBL/GenBank/DDBJ databases">
        <authorList>
            <person name="Sears C."/>
            <person name="Carroll K."/>
            <person name="Sack B.R."/>
            <person name="Qadri F."/>
            <person name="Myers L.L."/>
            <person name="Chung G.-T."/>
            <person name="Escheverria P."/>
            <person name="Fraser C.M."/>
            <person name="Sadzewicz L."/>
            <person name="Shefchek K.A."/>
            <person name="Tallon L."/>
            <person name="Das S.P."/>
            <person name="Daugherty S."/>
            <person name="Mongodin E.F."/>
        </authorList>
    </citation>
    <scope>NUCLEOTIDE SEQUENCE [LARGE SCALE GENOMIC DNA]</scope>
    <source>
        <strain evidence="2">3998T(B)3</strain>
    </source>
</reference>
<evidence type="ECO:0000313" key="2">
    <source>
        <dbReference type="Proteomes" id="UP000020773"/>
    </source>
</evidence>
<dbReference type="AlphaFoldDB" id="A0A015VNU4"/>
<accession>A0A015VNU4</accession>
<proteinExistence type="predicted"/>
<comment type="caution">
    <text evidence="1">The sequence shown here is derived from an EMBL/GenBank/DDBJ whole genome shotgun (WGS) entry which is preliminary data.</text>
</comment>
<dbReference type="EMBL" id="JGDB01000431">
    <property type="protein sequence ID" value="EXY87528.1"/>
    <property type="molecule type" value="Genomic_DNA"/>
</dbReference>
<feature type="non-terminal residue" evidence="1">
    <location>
        <position position="1"/>
    </location>
</feature>
<organism evidence="1 2">
    <name type="scientific">Bacteroides fragilis str. 3998T(B)3</name>
    <dbReference type="NCBI Taxonomy" id="1339316"/>
    <lineage>
        <taxon>Bacteria</taxon>
        <taxon>Pseudomonadati</taxon>
        <taxon>Bacteroidota</taxon>
        <taxon>Bacteroidia</taxon>
        <taxon>Bacteroidales</taxon>
        <taxon>Bacteroidaceae</taxon>
        <taxon>Bacteroides</taxon>
    </lineage>
</organism>
<sequence length="60" mass="7288">KLYEQLEKLIPHTLPTENKRTVLAEELFNIIYDRKHPIREIVYYLDTINKVSRIKSVFTR</sequence>